<keyword evidence="3" id="KW-0808">Transferase</keyword>
<evidence type="ECO:0000259" key="1">
    <source>
        <dbReference type="Pfam" id="PF00534"/>
    </source>
</evidence>
<dbReference type="Proteomes" id="UP000077262">
    <property type="component" value="Unassembled WGS sequence"/>
</dbReference>
<sequence>MRIAIIAHLKYPISEPFAGGLEMHTHMLARSLRERGHDVTLFASTRSDPALGVEAICDETSLLQTGIDEANDVAFFREHHAYLGLMTELRSRSFDVIHNNSLHYLPVSMADTLTTPVVTTLHTPPFCWLESGVRLNRGPMIYVAVSEATAEMWGHVAHTDQVIPNGIDLTHFPYQPVANTEPYLVWYGRIVPEKGLDYAIDAARLAGLPLRIAGPISNQSYFDEAIAPRLGGDVQHVGHLSHRELSQLVGGAIAALCTPRWEEPYGLVVAEALACGTPVAAFRRGGVPALLSPDCGVIAEPDDVASLASAALAASVLDRSGCRAHAEQYCDAQRMVDEYEALYRQLAVAPVAIANEPDVALPLVANFA</sequence>
<reference evidence="3 4" key="1">
    <citation type="submission" date="2016-02" db="EMBL/GenBank/DDBJ databases">
        <authorList>
            <person name="Wen L."/>
            <person name="He K."/>
            <person name="Yang H."/>
        </authorList>
    </citation>
    <scope>NUCLEOTIDE SEQUENCE [LARGE SCALE GENOMIC DNA]</scope>
    <source>
        <strain evidence="3 4">CD09_2</strain>
    </source>
</reference>
<dbReference type="Pfam" id="PF13439">
    <property type="entry name" value="Glyco_transf_4"/>
    <property type="match status" value="1"/>
</dbReference>
<evidence type="ECO:0000313" key="3">
    <source>
        <dbReference type="EMBL" id="OAH48053.1"/>
    </source>
</evidence>
<gene>
    <name evidence="3" type="ORF">AX777_16375</name>
</gene>
<name>A0A177K3U5_SPHYA</name>
<comment type="caution">
    <text evidence="3">The sequence shown here is derived from an EMBL/GenBank/DDBJ whole genome shotgun (WGS) entry which is preliminary data.</text>
</comment>
<dbReference type="InterPro" id="IPR001296">
    <property type="entry name" value="Glyco_trans_1"/>
</dbReference>
<organism evidence="3 4">
    <name type="scientific">Sphingobium yanoikuyae</name>
    <name type="common">Sphingomonas yanoikuyae</name>
    <dbReference type="NCBI Taxonomy" id="13690"/>
    <lineage>
        <taxon>Bacteria</taxon>
        <taxon>Pseudomonadati</taxon>
        <taxon>Pseudomonadota</taxon>
        <taxon>Alphaproteobacteria</taxon>
        <taxon>Sphingomonadales</taxon>
        <taxon>Sphingomonadaceae</taxon>
        <taxon>Sphingobium</taxon>
    </lineage>
</organism>
<dbReference type="OrthoDB" id="9801573at2"/>
<feature type="domain" description="Glycosyl transferase family 1" evidence="1">
    <location>
        <begin position="177"/>
        <end position="310"/>
    </location>
</feature>
<accession>A0A177K3U5</accession>
<dbReference type="RefSeq" id="WP_063975904.1">
    <property type="nucleotide sequence ID" value="NZ_LSTR01000002.1"/>
</dbReference>
<dbReference type="InterPro" id="IPR028098">
    <property type="entry name" value="Glyco_trans_4-like_N"/>
</dbReference>
<dbReference type="GO" id="GO:0016757">
    <property type="term" value="F:glycosyltransferase activity"/>
    <property type="evidence" value="ECO:0007669"/>
    <property type="project" value="InterPro"/>
</dbReference>
<dbReference type="EMBL" id="LSTR01000002">
    <property type="protein sequence ID" value="OAH48053.1"/>
    <property type="molecule type" value="Genomic_DNA"/>
</dbReference>
<dbReference type="PANTHER" id="PTHR12526">
    <property type="entry name" value="GLYCOSYLTRANSFERASE"/>
    <property type="match status" value="1"/>
</dbReference>
<dbReference type="SUPFAM" id="SSF53756">
    <property type="entry name" value="UDP-Glycosyltransferase/glycogen phosphorylase"/>
    <property type="match status" value="1"/>
</dbReference>
<dbReference type="AlphaFoldDB" id="A0A177K3U5"/>
<dbReference type="Gene3D" id="3.40.50.2000">
    <property type="entry name" value="Glycogen Phosphorylase B"/>
    <property type="match status" value="2"/>
</dbReference>
<dbReference type="PANTHER" id="PTHR12526:SF595">
    <property type="entry name" value="BLL5217 PROTEIN"/>
    <property type="match status" value="1"/>
</dbReference>
<evidence type="ECO:0000313" key="4">
    <source>
        <dbReference type="Proteomes" id="UP000077262"/>
    </source>
</evidence>
<dbReference type="Pfam" id="PF00534">
    <property type="entry name" value="Glycos_transf_1"/>
    <property type="match status" value="1"/>
</dbReference>
<protein>
    <submittedName>
        <fullName evidence="3">Glycosyl transferase family 1</fullName>
    </submittedName>
</protein>
<evidence type="ECO:0000259" key="2">
    <source>
        <dbReference type="Pfam" id="PF13439"/>
    </source>
</evidence>
<proteinExistence type="predicted"/>
<feature type="domain" description="Glycosyltransferase subfamily 4-like N-terminal" evidence="2">
    <location>
        <begin position="19"/>
        <end position="170"/>
    </location>
</feature>